<organism evidence="1 2">
    <name type="scientific">Adiantum capillus-veneris</name>
    <name type="common">Maidenhair fern</name>
    <dbReference type="NCBI Taxonomy" id="13818"/>
    <lineage>
        <taxon>Eukaryota</taxon>
        <taxon>Viridiplantae</taxon>
        <taxon>Streptophyta</taxon>
        <taxon>Embryophyta</taxon>
        <taxon>Tracheophyta</taxon>
        <taxon>Polypodiopsida</taxon>
        <taxon>Polypodiidae</taxon>
        <taxon>Polypodiales</taxon>
        <taxon>Pteridineae</taxon>
        <taxon>Pteridaceae</taxon>
        <taxon>Vittarioideae</taxon>
        <taxon>Adiantum</taxon>
    </lineage>
</organism>
<evidence type="ECO:0000313" key="1">
    <source>
        <dbReference type="EMBL" id="KAI5080190.1"/>
    </source>
</evidence>
<dbReference type="EMBL" id="JABFUD020000005">
    <property type="protein sequence ID" value="KAI5080190.1"/>
    <property type="molecule type" value="Genomic_DNA"/>
</dbReference>
<dbReference type="AlphaFoldDB" id="A0A9D4V5H8"/>
<comment type="caution">
    <text evidence="1">The sequence shown here is derived from an EMBL/GenBank/DDBJ whole genome shotgun (WGS) entry which is preliminary data.</text>
</comment>
<accession>A0A9D4V5H8</accession>
<evidence type="ECO:0000313" key="2">
    <source>
        <dbReference type="Proteomes" id="UP000886520"/>
    </source>
</evidence>
<reference evidence="1 2" key="1">
    <citation type="submission" date="2021-01" db="EMBL/GenBank/DDBJ databases">
        <title>Adiantum capillus-veneris genome.</title>
        <authorList>
            <person name="Fang Y."/>
            <person name="Liao Q."/>
        </authorList>
    </citation>
    <scope>NUCLEOTIDE SEQUENCE [LARGE SCALE GENOMIC DNA]</scope>
    <source>
        <strain evidence="1">H3</strain>
        <tissue evidence="1">Leaf</tissue>
    </source>
</reference>
<dbReference type="Proteomes" id="UP000886520">
    <property type="component" value="Chromosome 5"/>
</dbReference>
<sequence>ELYYEIASLLHTRPSLAHLYFGKQLSMRAREEIDTIWREPLANITAKLSKGMYNDGSPQKLSFLTSWSSGPPHVVAPALALLCSHPFSGPFICSKPSSKTDNPLVPRP</sequence>
<proteinExistence type="predicted"/>
<keyword evidence="2" id="KW-1185">Reference proteome</keyword>
<feature type="non-terminal residue" evidence="1">
    <location>
        <position position="1"/>
    </location>
</feature>
<name>A0A9D4V5H8_ADICA</name>
<protein>
    <submittedName>
        <fullName evidence="1">Uncharacterized protein</fullName>
    </submittedName>
</protein>
<gene>
    <name evidence="1" type="ORF">GOP47_0005669</name>
</gene>